<evidence type="ECO:0000313" key="4">
    <source>
        <dbReference type="EMBL" id="MED6207603.1"/>
    </source>
</evidence>
<dbReference type="PANTHER" id="PTHR13068:SF166">
    <property type="entry name" value="TRANSCRIPTION TERMINATION FACTOR MTERF15, MITOCHONDRIAL-LIKE"/>
    <property type="match status" value="1"/>
</dbReference>
<dbReference type="InterPro" id="IPR038538">
    <property type="entry name" value="MTERF_sf"/>
</dbReference>
<evidence type="ECO:0000256" key="1">
    <source>
        <dbReference type="ARBA" id="ARBA00007692"/>
    </source>
</evidence>
<evidence type="ECO:0000313" key="5">
    <source>
        <dbReference type="Proteomes" id="UP001341840"/>
    </source>
</evidence>
<protein>
    <submittedName>
        <fullName evidence="4">Uncharacterized protein</fullName>
    </submittedName>
</protein>
<name>A0ABU6YFM3_9FABA</name>
<evidence type="ECO:0000256" key="3">
    <source>
        <dbReference type="ARBA" id="ARBA00022946"/>
    </source>
</evidence>
<organism evidence="4 5">
    <name type="scientific">Stylosanthes scabra</name>
    <dbReference type="NCBI Taxonomy" id="79078"/>
    <lineage>
        <taxon>Eukaryota</taxon>
        <taxon>Viridiplantae</taxon>
        <taxon>Streptophyta</taxon>
        <taxon>Embryophyta</taxon>
        <taxon>Tracheophyta</taxon>
        <taxon>Spermatophyta</taxon>
        <taxon>Magnoliopsida</taxon>
        <taxon>eudicotyledons</taxon>
        <taxon>Gunneridae</taxon>
        <taxon>Pentapetalae</taxon>
        <taxon>rosids</taxon>
        <taxon>fabids</taxon>
        <taxon>Fabales</taxon>
        <taxon>Fabaceae</taxon>
        <taxon>Papilionoideae</taxon>
        <taxon>50 kb inversion clade</taxon>
        <taxon>dalbergioids sensu lato</taxon>
        <taxon>Dalbergieae</taxon>
        <taxon>Pterocarpus clade</taxon>
        <taxon>Stylosanthes</taxon>
    </lineage>
</organism>
<gene>
    <name evidence="4" type="ORF">PIB30_037300</name>
</gene>
<proteinExistence type="inferred from homology"/>
<reference evidence="4 5" key="1">
    <citation type="journal article" date="2023" name="Plants (Basel)">
        <title>Bridging the Gap: Combining Genomics and Transcriptomics Approaches to Understand Stylosanthes scabra, an Orphan Legume from the Brazilian Caatinga.</title>
        <authorList>
            <person name="Ferreira-Neto J.R.C."/>
            <person name="da Silva M.D."/>
            <person name="Binneck E."/>
            <person name="de Melo N.F."/>
            <person name="da Silva R.H."/>
            <person name="de Melo A.L.T.M."/>
            <person name="Pandolfi V."/>
            <person name="Bustamante F.O."/>
            <person name="Brasileiro-Vidal A.C."/>
            <person name="Benko-Iseppon A.M."/>
        </authorList>
    </citation>
    <scope>NUCLEOTIDE SEQUENCE [LARGE SCALE GENOMIC DNA]</scope>
    <source>
        <tissue evidence="4">Leaves</tissue>
    </source>
</reference>
<evidence type="ECO:0000256" key="2">
    <source>
        <dbReference type="ARBA" id="ARBA00022472"/>
    </source>
</evidence>
<dbReference type="InterPro" id="IPR003690">
    <property type="entry name" value="MTERF"/>
</dbReference>
<keyword evidence="2" id="KW-0805">Transcription regulation</keyword>
<dbReference type="EMBL" id="JASCZI010241842">
    <property type="protein sequence ID" value="MED6207603.1"/>
    <property type="molecule type" value="Genomic_DNA"/>
</dbReference>
<keyword evidence="2" id="KW-0804">Transcription</keyword>
<dbReference type="Proteomes" id="UP001341840">
    <property type="component" value="Unassembled WGS sequence"/>
</dbReference>
<feature type="non-terminal residue" evidence="4">
    <location>
        <position position="1"/>
    </location>
</feature>
<dbReference type="Pfam" id="PF02536">
    <property type="entry name" value="mTERF"/>
    <property type="match status" value="1"/>
</dbReference>
<keyword evidence="2" id="KW-0806">Transcription termination</keyword>
<dbReference type="Gene3D" id="1.25.70.10">
    <property type="entry name" value="Transcription termination factor 3, mitochondrial"/>
    <property type="match status" value="1"/>
</dbReference>
<dbReference type="SMART" id="SM00733">
    <property type="entry name" value="Mterf"/>
    <property type="match status" value="4"/>
</dbReference>
<comment type="caution">
    <text evidence="4">The sequence shown here is derived from an EMBL/GenBank/DDBJ whole genome shotgun (WGS) entry which is preliminary data.</text>
</comment>
<accession>A0ABU6YFM3</accession>
<keyword evidence="3" id="KW-0809">Transit peptide</keyword>
<keyword evidence="5" id="KW-1185">Reference proteome</keyword>
<sequence length="385" mass="43893">RTLSLSTSKPHSLWNHPWLYAKFRSTATATATTCSRSKGNSFTVSYLVDTCGFSPKRALSVSKRLNFETNEKPELAFEFFKNHGFTQTQALSIIRKTPWLLTANSVKSVQPKIDYFKSKGLSDPDIRHIMMNCPTILLRSLEKEIIPSFDFLCSMLQSNQNLTNVLFRYAGILCDLGSCLQPNIELMREEGVPESHIVRFIQYFPSALKSSSQKFKEAVQEVKEPRFDPLKIKFVVAVHVKLAISRSTWLRREGIYRKWGWTDDKISAAFRIQPWCMTVSDNKIEAIMDFLVNKLGCAPSVISGYPSVFSLSLEKRIIPRGSVIIVLLSKGLVKVPSLTRLYFPKEIVFLDKFVYCHEKEAAELLKLYQAKMALAGFKASKKFMK</sequence>
<comment type="similarity">
    <text evidence="1">Belongs to the mTERF family.</text>
</comment>
<dbReference type="PANTHER" id="PTHR13068">
    <property type="entry name" value="CGI-12 PROTEIN-RELATED"/>
    <property type="match status" value="1"/>
</dbReference>